<accession>A0A1H0XW83</accession>
<dbReference type="RefSeq" id="WP_092534379.1">
    <property type="nucleotide sequence ID" value="NZ_FNKQ01000001.1"/>
</dbReference>
<feature type="region of interest" description="Disordered" evidence="1">
    <location>
        <begin position="1"/>
        <end position="21"/>
    </location>
</feature>
<dbReference type="InterPro" id="IPR032710">
    <property type="entry name" value="NTF2-like_dom_sf"/>
</dbReference>
<dbReference type="GO" id="GO:0016853">
    <property type="term" value="F:isomerase activity"/>
    <property type="evidence" value="ECO:0007669"/>
    <property type="project" value="UniProtKB-KW"/>
</dbReference>
<keyword evidence="4" id="KW-0413">Isomerase</keyword>
<dbReference type="EMBL" id="QQST01000001">
    <property type="protein sequence ID" value="RDI73102.1"/>
    <property type="molecule type" value="Genomic_DNA"/>
</dbReference>
<sequence>MEPTEADDGSDADGDVGDETATAREYYEAIDAGDYDRLRSLLAPEFVHDRPDRTFEGRESFVAFMREDRPERDTTHEVVNAYRAAEGGGRAVRGRLVGADGDVRFEFVDAFAFEGGRIVRIDTFTR</sequence>
<dbReference type="Proteomes" id="UP000199289">
    <property type="component" value="Unassembled WGS sequence"/>
</dbReference>
<gene>
    <name evidence="3" type="ORF">DWB78_10630</name>
    <name evidence="4" type="ORF">SAMN05216278_0234</name>
</gene>
<dbReference type="EMBL" id="FNKQ01000001">
    <property type="protein sequence ID" value="SDQ07172.1"/>
    <property type="molecule type" value="Genomic_DNA"/>
</dbReference>
<dbReference type="Pfam" id="PF12680">
    <property type="entry name" value="SnoaL_2"/>
    <property type="match status" value="1"/>
</dbReference>
<dbReference type="Proteomes" id="UP000255421">
    <property type="component" value="Unassembled WGS sequence"/>
</dbReference>
<feature type="compositionally biased region" description="Acidic residues" evidence="1">
    <location>
        <begin position="1"/>
        <end position="18"/>
    </location>
</feature>
<evidence type="ECO:0000313" key="5">
    <source>
        <dbReference type="Proteomes" id="UP000199289"/>
    </source>
</evidence>
<dbReference type="InterPro" id="IPR037401">
    <property type="entry name" value="SnoaL-like"/>
</dbReference>
<reference evidence="5" key="2">
    <citation type="submission" date="2016-10" db="EMBL/GenBank/DDBJ databases">
        <authorList>
            <person name="Varghese N."/>
            <person name="Submissions S."/>
        </authorList>
    </citation>
    <scope>NUCLEOTIDE SEQUENCE [LARGE SCALE GENOMIC DNA]</scope>
    <source>
        <strain evidence="5">CGMCC 1.12397</strain>
    </source>
</reference>
<evidence type="ECO:0000313" key="4">
    <source>
        <dbReference type="EMBL" id="SDQ07172.1"/>
    </source>
</evidence>
<protein>
    <submittedName>
        <fullName evidence="4">Ketosteroid isomerase-related protein</fullName>
    </submittedName>
    <submittedName>
        <fullName evidence="3">Nuclear transport factor 2 family protein</fullName>
    </submittedName>
</protein>
<keyword evidence="6" id="KW-1185">Reference proteome</keyword>
<evidence type="ECO:0000313" key="3">
    <source>
        <dbReference type="EMBL" id="RDI73102.1"/>
    </source>
</evidence>
<proteinExistence type="predicted"/>
<dbReference type="AlphaFoldDB" id="A0A1H0XW83"/>
<evidence type="ECO:0000259" key="2">
    <source>
        <dbReference type="Pfam" id="PF12680"/>
    </source>
</evidence>
<evidence type="ECO:0000256" key="1">
    <source>
        <dbReference type="SAM" id="MobiDB-lite"/>
    </source>
</evidence>
<organism evidence="4 5">
    <name type="scientific">Halopelagius longus</name>
    <dbReference type="NCBI Taxonomy" id="1236180"/>
    <lineage>
        <taxon>Archaea</taxon>
        <taxon>Methanobacteriati</taxon>
        <taxon>Methanobacteriota</taxon>
        <taxon>Stenosarchaea group</taxon>
        <taxon>Halobacteria</taxon>
        <taxon>Halobacteriales</taxon>
        <taxon>Haloferacaceae</taxon>
    </lineage>
</organism>
<dbReference type="OrthoDB" id="145984at2157"/>
<evidence type="ECO:0000313" key="6">
    <source>
        <dbReference type="Proteomes" id="UP000255421"/>
    </source>
</evidence>
<feature type="domain" description="SnoaL-like" evidence="2">
    <location>
        <begin position="23"/>
        <end position="121"/>
    </location>
</feature>
<dbReference type="Gene3D" id="3.10.450.50">
    <property type="match status" value="1"/>
</dbReference>
<dbReference type="SUPFAM" id="SSF54427">
    <property type="entry name" value="NTF2-like"/>
    <property type="match status" value="1"/>
</dbReference>
<name>A0A1H0XW83_9EURY</name>
<reference evidence="4" key="1">
    <citation type="submission" date="2016-10" db="EMBL/GenBank/DDBJ databases">
        <authorList>
            <person name="de Groot N.N."/>
        </authorList>
    </citation>
    <scope>NUCLEOTIDE SEQUENCE [LARGE SCALE GENOMIC DNA]</scope>
    <source>
        <strain evidence="4">CGMCC 1.12397</strain>
    </source>
</reference>
<reference evidence="3 6" key="3">
    <citation type="submission" date="2018-07" db="EMBL/GenBank/DDBJ databases">
        <title>Genome sequence of extremly halophilic archaeon Halopelagius longus strain BC12-B1.</title>
        <authorList>
            <person name="Zhang X."/>
        </authorList>
    </citation>
    <scope>NUCLEOTIDE SEQUENCE [LARGE SCALE GENOMIC DNA]</scope>
    <source>
        <strain evidence="3 6">BC12-B1</strain>
    </source>
</reference>